<reference evidence="1 2" key="1">
    <citation type="submission" date="2020-03" db="EMBL/GenBank/DDBJ databases">
        <title>Salinimicrobium sp. nov, isolated from SCS.</title>
        <authorList>
            <person name="Cao W.R."/>
        </authorList>
    </citation>
    <scope>NUCLEOTIDE SEQUENCE [LARGE SCALE GENOMIC DNA]</scope>
    <source>
        <strain evidence="2">J15B91</strain>
    </source>
</reference>
<evidence type="ECO:0000313" key="2">
    <source>
        <dbReference type="Proteomes" id="UP000703674"/>
    </source>
</evidence>
<accession>A0ABX1D7E3</accession>
<sequence>MTFLVLIFTLTSCGARKGITTSSEEIPKVQKQQYASLPDFVEIEDEPEITREEFSIIDHAMQFLGT</sequence>
<gene>
    <name evidence="1" type="ORF">HC175_16170</name>
</gene>
<evidence type="ECO:0000313" key="1">
    <source>
        <dbReference type="EMBL" id="NJW54446.1"/>
    </source>
</evidence>
<protein>
    <submittedName>
        <fullName evidence="1">Uncharacterized protein</fullName>
    </submittedName>
</protein>
<keyword evidence="2" id="KW-1185">Reference proteome</keyword>
<dbReference type="RefSeq" id="WP_168139431.1">
    <property type="nucleotide sequence ID" value="NZ_JAAVJR010000189.1"/>
</dbReference>
<comment type="caution">
    <text evidence="1">The sequence shown here is derived from an EMBL/GenBank/DDBJ whole genome shotgun (WGS) entry which is preliminary data.</text>
</comment>
<proteinExistence type="predicted"/>
<feature type="non-terminal residue" evidence="1">
    <location>
        <position position="66"/>
    </location>
</feature>
<organism evidence="1 2">
    <name type="scientific">Salinimicrobium oceani</name>
    <dbReference type="NCBI Taxonomy" id="2722702"/>
    <lineage>
        <taxon>Bacteria</taxon>
        <taxon>Pseudomonadati</taxon>
        <taxon>Bacteroidota</taxon>
        <taxon>Flavobacteriia</taxon>
        <taxon>Flavobacteriales</taxon>
        <taxon>Flavobacteriaceae</taxon>
        <taxon>Salinimicrobium</taxon>
    </lineage>
</organism>
<dbReference type="Proteomes" id="UP000703674">
    <property type="component" value="Unassembled WGS sequence"/>
</dbReference>
<dbReference type="EMBL" id="JAAVJR010000189">
    <property type="protein sequence ID" value="NJW54446.1"/>
    <property type="molecule type" value="Genomic_DNA"/>
</dbReference>
<name>A0ABX1D7E3_9FLAO</name>